<evidence type="ECO:0000313" key="2">
    <source>
        <dbReference type="Proteomes" id="UP000242084"/>
    </source>
</evidence>
<dbReference type="Proteomes" id="UP000242084">
    <property type="component" value="Chromosome 1"/>
</dbReference>
<name>A0A239ZRH6_9STAP</name>
<reference evidence="1 2" key="1">
    <citation type="submission" date="2017-06" db="EMBL/GenBank/DDBJ databases">
        <authorList>
            <consortium name="Pathogen Informatics"/>
        </authorList>
    </citation>
    <scope>NUCLEOTIDE SEQUENCE [LARGE SCALE GENOMIC DNA]</scope>
    <source>
        <strain evidence="1 2">NCTC13839</strain>
    </source>
</reference>
<dbReference type="OrthoDB" id="2409756at2"/>
<dbReference type="EMBL" id="LT906462">
    <property type="protein sequence ID" value="SNV73246.1"/>
    <property type="molecule type" value="Genomic_DNA"/>
</dbReference>
<dbReference type="Gene3D" id="1.25.40.10">
    <property type="entry name" value="Tetratricopeptide repeat domain"/>
    <property type="match status" value="1"/>
</dbReference>
<dbReference type="SUPFAM" id="SSF48452">
    <property type="entry name" value="TPR-like"/>
    <property type="match status" value="1"/>
</dbReference>
<protein>
    <recommendedName>
        <fullName evidence="3">Tetratricopeptide repeat protein</fullName>
    </recommendedName>
</protein>
<gene>
    <name evidence="1" type="ORF">SAMEA4384403_01783</name>
</gene>
<dbReference type="AlphaFoldDB" id="A0A239ZRH6"/>
<evidence type="ECO:0000313" key="1">
    <source>
        <dbReference type="EMBL" id="SNV73246.1"/>
    </source>
</evidence>
<dbReference type="RefSeq" id="WP_095088748.1">
    <property type="nucleotide sequence ID" value="NZ_BMDM01000004.1"/>
</dbReference>
<keyword evidence="2" id="KW-1185">Reference proteome</keyword>
<dbReference type="InterPro" id="IPR011990">
    <property type="entry name" value="TPR-like_helical_dom_sf"/>
</dbReference>
<proteinExistence type="predicted"/>
<sequence length="93" mass="11033">MYIEKGIKRVCNFIEAGNDRDGMMLLRDIEANVMRYDFEIMGDGFNQFASIYVSMKNRKKAIEMYQKAILYYREIGNQDKVKDISEKFENLIL</sequence>
<evidence type="ECO:0008006" key="3">
    <source>
        <dbReference type="Google" id="ProtNLM"/>
    </source>
</evidence>
<accession>A0A239ZRH6</accession>
<dbReference type="KEGG" id="sste:SAMEA4384403_1783"/>
<organism evidence="1 2">
    <name type="scientific">Mammaliicoccus stepanovicii</name>
    <dbReference type="NCBI Taxonomy" id="643214"/>
    <lineage>
        <taxon>Bacteria</taxon>
        <taxon>Bacillati</taxon>
        <taxon>Bacillota</taxon>
        <taxon>Bacilli</taxon>
        <taxon>Bacillales</taxon>
        <taxon>Staphylococcaceae</taxon>
        <taxon>Mammaliicoccus</taxon>
    </lineage>
</organism>